<dbReference type="EMBL" id="JAWIIV010000007">
    <property type="protein sequence ID" value="MEC4719600.1"/>
    <property type="molecule type" value="Genomic_DNA"/>
</dbReference>
<sequence length="70" mass="7596">MPAAEHTARQLEILVEAACHYGLVLELLSAIHEMQNGRELDAADARLVNSASIAALLARVERSKRGIDSE</sequence>
<proteinExistence type="predicted"/>
<gene>
    <name evidence="1" type="ORF">RY831_10605</name>
</gene>
<evidence type="ECO:0000313" key="2">
    <source>
        <dbReference type="Proteomes" id="UP001352263"/>
    </source>
</evidence>
<dbReference type="RefSeq" id="WP_326506314.1">
    <property type="nucleotide sequence ID" value="NZ_JAWIIV010000007.1"/>
</dbReference>
<comment type="caution">
    <text evidence="1">The sequence shown here is derived from an EMBL/GenBank/DDBJ whole genome shotgun (WGS) entry which is preliminary data.</text>
</comment>
<keyword evidence="2" id="KW-1185">Reference proteome</keyword>
<name>A0ABU6J7I6_9BURK</name>
<protein>
    <submittedName>
        <fullName evidence="1">Uncharacterized protein</fullName>
    </submittedName>
</protein>
<evidence type="ECO:0000313" key="1">
    <source>
        <dbReference type="EMBL" id="MEC4719600.1"/>
    </source>
</evidence>
<accession>A0ABU6J7I6</accession>
<dbReference type="Proteomes" id="UP001352263">
    <property type="component" value="Unassembled WGS sequence"/>
</dbReference>
<organism evidence="1 2">
    <name type="scientific">Noviherbaspirillum album</name>
    <dbReference type="NCBI Taxonomy" id="3080276"/>
    <lineage>
        <taxon>Bacteria</taxon>
        <taxon>Pseudomonadati</taxon>
        <taxon>Pseudomonadota</taxon>
        <taxon>Betaproteobacteria</taxon>
        <taxon>Burkholderiales</taxon>
        <taxon>Oxalobacteraceae</taxon>
        <taxon>Noviherbaspirillum</taxon>
    </lineage>
</organism>
<reference evidence="1 2" key="1">
    <citation type="submission" date="2023-10" db="EMBL/GenBank/DDBJ databases">
        <title>Noviherbaspirillum sp. CPCC 100848 genome assembly.</title>
        <authorList>
            <person name="Li X.Y."/>
            <person name="Fang X.M."/>
        </authorList>
    </citation>
    <scope>NUCLEOTIDE SEQUENCE [LARGE SCALE GENOMIC DNA]</scope>
    <source>
        <strain evidence="1 2">CPCC 100848</strain>
    </source>
</reference>